<evidence type="ECO:0000313" key="3">
    <source>
        <dbReference type="Proteomes" id="UP001243330"/>
    </source>
</evidence>
<dbReference type="Proteomes" id="UP001243330">
    <property type="component" value="Unassembled WGS sequence"/>
</dbReference>
<feature type="compositionally biased region" description="Polar residues" evidence="1">
    <location>
        <begin position="1"/>
        <end position="10"/>
    </location>
</feature>
<evidence type="ECO:0000256" key="1">
    <source>
        <dbReference type="SAM" id="MobiDB-lite"/>
    </source>
</evidence>
<feature type="compositionally biased region" description="Basic and acidic residues" evidence="1">
    <location>
        <begin position="56"/>
        <end position="67"/>
    </location>
</feature>
<accession>A0AAD8ZZA1</accession>
<proteinExistence type="predicted"/>
<dbReference type="EMBL" id="JAQOWY010000816">
    <property type="protein sequence ID" value="KAK1838508.1"/>
    <property type="molecule type" value="Genomic_DNA"/>
</dbReference>
<gene>
    <name evidence="2" type="ORF">CCHR01_18867</name>
</gene>
<organism evidence="2 3">
    <name type="scientific">Colletotrichum chrysophilum</name>
    <dbReference type="NCBI Taxonomy" id="1836956"/>
    <lineage>
        <taxon>Eukaryota</taxon>
        <taxon>Fungi</taxon>
        <taxon>Dikarya</taxon>
        <taxon>Ascomycota</taxon>
        <taxon>Pezizomycotina</taxon>
        <taxon>Sordariomycetes</taxon>
        <taxon>Hypocreomycetidae</taxon>
        <taxon>Glomerellales</taxon>
        <taxon>Glomerellaceae</taxon>
        <taxon>Colletotrichum</taxon>
        <taxon>Colletotrichum gloeosporioides species complex</taxon>
    </lineage>
</organism>
<dbReference type="AlphaFoldDB" id="A0AAD8ZZA1"/>
<keyword evidence="3" id="KW-1185">Reference proteome</keyword>
<reference evidence="2" key="1">
    <citation type="submission" date="2023-01" db="EMBL/GenBank/DDBJ databases">
        <title>Colletotrichum chrysophilum M932 genome sequence.</title>
        <authorList>
            <person name="Baroncelli R."/>
        </authorList>
    </citation>
    <scope>NUCLEOTIDE SEQUENCE</scope>
    <source>
        <strain evidence="2">M932</strain>
    </source>
</reference>
<comment type="caution">
    <text evidence="2">The sequence shown here is derived from an EMBL/GenBank/DDBJ whole genome shotgun (WGS) entry which is preliminary data.</text>
</comment>
<sequence length="67" mass="7391">MAALASQSKPASPPIRQSAWGPAKLQIRTVQTLSVALNLDLDQASSPILRHQNQKMQDHGWDDDGYH</sequence>
<feature type="region of interest" description="Disordered" evidence="1">
    <location>
        <begin position="46"/>
        <end position="67"/>
    </location>
</feature>
<protein>
    <submittedName>
        <fullName evidence="2">Uncharacterized protein</fullName>
    </submittedName>
</protein>
<feature type="region of interest" description="Disordered" evidence="1">
    <location>
        <begin position="1"/>
        <end position="21"/>
    </location>
</feature>
<name>A0AAD8ZZA1_9PEZI</name>
<evidence type="ECO:0000313" key="2">
    <source>
        <dbReference type="EMBL" id="KAK1838508.1"/>
    </source>
</evidence>